<evidence type="ECO:0000256" key="2">
    <source>
        <dbReference type="ARBA" id="ARBA00004651"/>
    </source>
</evidence>
<keyword evidence="5" id="KW-0597">Phosphoprotein</keyword>
<evidence type="ECO:0000256" key="6">
    <source>
        <dbReference type="ARBA" id="ARBA00022679"/>
    </source>
</evidence>
<dbReference type="Proteomes" id="UP001176468">
    <property type="component" value="Unassembled WGS sequence"/>
</dbReference>
<dbReference type="CDD" id="cd00075">
    <property type="entry name" value="HATPase"/>
    <property type="match status" value="1"/>
</dbReference>
<dbReference type="InterPro" id="IPR036890">
    <property type="entry name" value="HATPase_C_sf"/>
</dbReference>
<feature type="domain" description="Histidine kinase" evidence="11">
    <location>
        <begin position="313"/>
        <end position="517"/>
    </location>
</feature>
<dbReference type="PRINTS" id="PR00344">
    <property type="entry name" value="BCTRLSENSOR"/>
</dbReference>
<evidence type="ECO:0000256" key="3">
    <source>
        <dbReference type="ARBA" id="ARBA00012438"/>
    </source>
</evidence>
<dbReference type="Pfam" id="PF00672">
    <property type="entry name" value="HAMP"/>
    <property type="match status" value="1"/>
</dbReference>
<dbReference type="InterPro" id="IPR050980">
    <property type="entry name" value="2C_sensor_his_kinase"/>
</dbReference>
<reference evidence="13" key="1">
    <citation type="submission" date="2023-07" db="EMBL/GenBank/DDBJ databases">
        <authorList>
            <person name="Kim M.K."/>
        </authorList>
    </citation>
    <scope>NUCLEOTIDE SEQUENCE</scope>
    <source>
        <strain evidence="13">CA1-15</strain>
    </source>
</reference>
<evidence type="ECO:0000256" key="4">
    <source>
        <dbReference type="ARBA" id="ARBA00022475"/>
    </source>
</evidence>
<dbReference type="CDD" id="cd06225">
    <property type="entry name" value="HAMP"/>
    <property type="match status" value="1"/>
</dbReference>
<comment type="subcellular location">
    <subcellularLocation>
        <location evidence="2">Cell membrane</location>
        <topology evidence="2">Multi-pass membrane protein</topology>
    </subcellularLocation>
</comment>
<dbReference type="PROSITE" id="PS50109">
    <property type="entry name" value="HIS_KIN"/>
    <property type="match status" value="1"/>
</dbReference>
<keyword evidence="14" id="KW-1185">Reference proteome</keyword>
<dbReference type="GO" id="GO:0016301">
    <property type="term" value="F:kinase activity"/>
    <property type="evidence" value="ECO:0007669"/>
    <property type="project" value="UniProtKB-KW"/>
</dbReference>
<dbReference type="InterPro" id="IPR036097">
    <property type="entry name" value="HisK_dim/P_sf"/>
</dbReference>
<dbReference type="InterPro" id="IPR005467">
    <property type="entry name" value="His_kinase_dom"/>
</dbReference>
<evidence type="ECO:0000313" key="13">
    <source>
        <dbReference type="EMBL" id="MDO7841669.1"/>
    </source>
</evidence>
<keyword evidence="7" id="KW-0547">Nucleotide-binding</keyword>
<evidence type="ECO:0000313" key="14">
    <source>
        <dbReference type="Proteomes" id="UP001176468"/>
    </source>
</evidence>
<keyword evidence="10" id="KW-1133">Transmembrane helix</keyword>
<comment type="caution">
    <text evidence="13">The sequence shown here is derived from an EMBL/GenBank/DDBJ whole genome shotgun (WGS) entry which is preliminary data.</text>
</comment>
<dbReference type="SMART" id="SM00388">
    <property type="entry name" value="HisKA"/>
    <property type="match status" value="1"/>
</dbReference>
<accession>A0ABT8ZX06</accession>
<keyword evidence="10" id="KW-0472">Membrane</keyword>
<dbReference type="Gene3D" id="6.10.340.10">
    <property type="match status" value="1"/>
</dbReference>
<sequence length="517" mass="55293">MIAALKAVAKRHWPQLRIRTILFGTLLFVAALPGVAALFLRVYENTIVQQTEAELIAQGAVIASAYKVAWRGGVPDPTPRRLAPEYPSIDLRGMPILPSNLATSARFRPDPRAARAARATLPIASDAVAVTLTATRLLDAHGITLIGRDDVGVSYAGLPEVRAALAGRPMTVLRARSHAELQSWQAVLSRAYAIRVHHARPVIDGGKVIGVVMLSRSPRGLFVGLYQDRGSIILGIGLIFATLLVLVALLSRGIARPIRALARASEDVARGPVQVPETPVTAAIEIAQLYDNFRSMAERIERRSRYLKDFAAAVSHEFKTPIAGIRGAIELLDDHGESMSAEERRRFLGNASADADRLARLVQRLLDLARADMTTIDADARADVTDAARRVADSFRSDAFAVLVEGAQVPPARVTAAAIETILETVVENARQAGATRVTIRIAHADGVRIAVGDDGPGIAPADMERIFEPFFTGRREEGGAGLGLAIARSLLAASGGTIRAVTVERGACFEICLVAA</sequence>
<dbReference type="SUPFAM" id="SSF55874">
    <property type="entry name" value="ATPase domain of HSP90 chaperone/DNA topoisomerase II/histidine kinase"/>
    <property type="match status" value="1"/>
</dbReference>
<keyword evidence="9" id="KW-0067">ATP-binding</keyword>
<feature type="transmembrane region" description="Helical" evidence="10">
    <location>
        <begin position="232"/>
        <end position="250"/>
    </location>
</feature>
<dbReference type="EMBL" id="JAUQSZ010000002">
    <property type="protein sequence ID" value="MDO7841669.1"/>
    <property type="molecule type" value="Genomic_DNA"/>
</dbReference>
<dbReference type="SMART" id="SM00387">
    <property type="entry name" value="HATPase_c"/>
    <property type="match status" value="1"/>
</dbReference>
<dbReference type="SMART" id="SM00304">
    <property type="entry name" value="HAMP"/>
    <property type="match status" value="1"/>
</dbReference>
<evidence type="ECO:0000256" key="1">
    <source>
        <dbReference type="ARBA" id="ARBA00000085"/>
    </source>
</evidence>
<protein>
    <recommendedName>
        <fullName evidence="3">histidine kinase</fullName>
        <ecNumber evidence="3">2.7.13.3</ecNumber>
    </recommendedName>
</protein>
<evidence type="ECO:0000256" key="7">
    <source>
        <dbReference type="ARBA" id="ARBA00022741"/>
    </source>
</evidence>
<dbReference type="PANTHER" id="PTHR44936:SF10">
    <property type="entry name" value="SENSOR PROTEIN RSTB"/>
    <property type="match status" value="1"/>
</dbReference>
<evidence type="ECO:0000256" key="8">
    <source>
        <dbReference type="ARBA" id="ARBA00022777"/>
    </source>
</evidence>
<gene>
    <name evidence="13" type="ORF">Q5H94_04975</name>
</gene>
<evidence type="ECO:0000259" key="11">
    <source>
        <dbReference type="PROSITE" id="PS50109"/>
    </source>
</evidence>
<organism evidence="13 14">
    <name type="scientific">Sphingomonas immobilis</name>
    <dbReference type="NCBI Taxonomy" id="3063997"/>
    <lineage>
        <taxon>Bacteria</taxon>
        <taxon>Pseudomonadati</taxon>
        <taxon>Pseudomonadota</taxon>
        <taxon>Alphaproteobacteria</taxon>
        <taxon>Sphingomonadales</taxon>
        <taxon>Sphingomonadaceae</taxon>
        <taxon>Sphingomonas</taxon>
    </lineage>
</organism>
<keyword evidence="6" id="KW-0808">Transferase</keyword>
<comment type="catalytic activity">
    <reaction evidence="1">
        <text>ATP + protein L-histidine = ADP + protein N-phospho-L-histidine.</text>
        <dbReference type="EC" id="2.7.13.3"/>
    </reaction>
</comment>
<feature type="transmembrane region" description="Helical" evidence="10">
    <location>
        <begin position="21"/>
        <end position="43"/>
    </location>
</feature>
<dbReference type="SUPFAM" id="SSF47384">
    <property type="entry name" value="Homodimeric domain of signal transducing histidine kinase"/>
    <property type="match status" value="1"/>
</dbReference>
<dbReference type="CDD" id="cd00082">
    <property type="entry name" value="HisKA"/>
    <property type="match status" value="1"/>
</dbReference>
<evidence type="ECO:0000256" key="9">
    <source>
        <dbReference type="ARBA" id="ARBA00022840"/>
    </source>
</evidence>
<evidence type="ECO:0000256" key="10">
    <source>
        <dbReference type="SAM" id="Phobius"/>
    </source>
</evidence>
<dbReference type="InterPro" id="IPR003661">
    <property type="entry name" value="HisK_dim/P_dom"/>
</dbReference>
<keyword evidence="4" id="KW-1003">Cell membrane</keyword>
<dbReference type="SUPFAM" id="SSF158472">
    <property type="entry name" value="HAMP domain-like"/>
    <property type="match status" value="1"/>
</dbReference>
<dbReference type="Pfam" id="PF02518">
    <property type="entry name" value="HATPase_c"/>
    <property type="match status" value="1"/>
</dbReference>
<evidence type="ECO:0000259" key="12">
    <source>
        <dbReference type="PROSITE" id="PS50885"/>
    </source>
</evidence>
<dbReference type="Gene3D" id="3.30.565.10">
    <property type="entry name" value="Histidine kinase-like ATPase, C-terminal domain"/>
    <property type="match status" value="1"/>
</dbReference>
<keyword evidence="10" id="KW-0812">Transmembrane</keyword>
<dbReference type="PROSITE" id="PS50885">
    <property type="entry name" value="HAMP"/>
    <property type="match status" value="1"/>
</dbReference>
<name>A0ABT8ZX06_9SPHN</name>
<proteinExistence type="predicted"/>
<evidence type="ECO:0000256" key="5">
    <source>
        <dbReference type="ARBA" id="ARBA00022553"/>
    </source>
</evidence>
<dbReference type="InterPro" id="IPR004358">
    <property type="entry name" value="Sig_transdc_His_kin-like_C"/>
</dbReference>
<dbReference type="InterPro" id="IPR003594">
    <property type="entry name" value="HATPase_dom"/>
</dbReference>
<dbReference type="Pfam" id="PF00512">
    <property type="entry name" value="HisKA"/>
    <property type="match status" value="1"/>
</dbReference>
<dbReference type="PANTHER" id="PTHR44936">
    <property type="entry name" value="SENSOR PROTEIN CREC"/>
    <property type="match status" value="1"/>
</dbReference>
<keyword evidence="8 13" id="KW-0418">Kinase</keyword>
<dbReference type="Gene3D" id="1.10.287.130">
    <property type="match status" value="1"/>
</dbReference>
<dbReference type="EC" id="2.7.13.3" evidence="3"/>
<dbReference type="InterPro" id="IPR003660">
    <property type="entry name" value="HAMP_dom"/>
</dbReference>
<feature type="domain" description="HAMP" evidence="12">
    <location>
        <begin position="252"/>
        <end position="305"/>
    </location>
</feature>